<keyword evidence="2" id="KW-1185">Reference proteome</keyword>
<sequence>MVVNKVKEGRKLTEIKFSNDHYLANLLATTKVLGISLEQAKKLCRTVPGKRVEVNPPIEIISKSNTDKLFEELEEYEIEVSISIPSK</sequence>
<protein>
    <submittedName>
        <fullName evidence="1">Uncharacterized protein</fullName>
    </submittedName>
</protein>
<dbReference type="GeneID" id="65130717"/>
<dbReference type="Proteomes" id="UP000593713">
    <property type="component" value="Segment"/>
</dbReference>
<dbReference type="EMBL" id="MT774396">
    <property type="protein sequence ID" value="QOR56800.1"/>
    <property type="molecule type" value="Genomic_DNA"/>
</dbReference>
<evidence type="ECO:0000313" key="1">
    <source>
        <dbReference type="EMBL" id="QOR56800.1"/>
    </source>
</evidence>
<name>A0A7M1RUT9_9CAUD</name>
<evidence type="ECO:0000313" key="2">
    <source>
        <dbReference type="Proteomes" id="UP000593713"/>
    </source>
</evidence>
<proteinExistence type="predicted"/>
<dbReference type="KEGG" id="vg:65130717"/>
<organism evidence="1 2">
    <name type="scientific">uncultured phage cr53_1</name>
    <dbReference type="NCBI Taxonomy" id="2772080"/>
    <lineage>
        <taxon>Viruses</taxon>
        <taxon>Duplodnaviria</taxon>
        <taxon>Heunggongvirae</taxon>
        <taxon>Uroviricota</taxon>
        <taxon>Caudoviricetes</taxon>
        <taxon>Crassvirales</taxon>
        <taxon>Suoliviridae</taxon>
        <taxon>Loutivirinae</taxon>
        <taxon>Blohavirus</taxon>
        <taxon>Blohavirus americanus</taxon>
    </lineage>
</organism>
<dbReference type="RefSeq" id="YP_010112252.1">
    <property type="nucleotide sequence ID" value="NC_055889.1"/>
</dbReference>
<accession>A0A7M1RUT9</accession>
<reference evidence="1 2" key="1">
    <citation type="submission" date="2020-07" db="EMBL/GenBank/DDBJ databases">
        <title>Taxonomic proposal: Crassvirales, a new order of highly abundant and diverse bacterial viruses.</title>
        <authorList>
            <person name="Shkoporov A.N."/>
            <person name="Stockdale S.R."/>
            <person name="Guerin E."/>
            <person name="Ross R.P."/>
            <person name="Hill C."/>
        </authorList>
    </citation>
    <scope>NUCLEOTIDE SEQUENCE [LARGE SCALE GENOMIC DNA]</scope>
</reference>